<reference evidence="2 4" key="1">
    <citation type="submission" date="2023-10" db="EMBL/GenBank/DDBJ databases">
        <title>Whole Genome based description of the genera Actinobaculum and Actinotignum reveals a complex phylogenetic relationship within the species included in the genus Actinotignum.</title>
        <authorList>
            <person name="Jensen C.S."/>
            <person name="Dargis R."/>
            <person name="Kemp M."/>
            <person name="Christensen J.J."/>
        </authorList>
    </citation>
    <scope>NUCLEOTIDE SEQUENCE</scope>
    <source>
        <strain evidence="3 4">SLA_B089</strain>
        <strain evidence="2">SLA_B245</strain>
    </source>
</reference>
<comment type="caution">
    <text evidence="2">The sequence shown here is derived from an EMBL/GenBank/DDBJ whole genome shotgun (WGS) entry which is preliminary data.</text>
</comment>
<dbReference type="PANTHER" id="PTHR33169:SF14">
    <property type="entry name" value="TRANSCRIPTIONAL REGULATOR RV3488"/>
    <property type="match status" value="1"/>
</dbReference>
<feature type="domain" description="Transcription regulator PadR N-terminal" evidence="1">
    <location>
        <begin position="15"/>
        <end position="83"/>
    </location>
</feature>
<dbReference type="InterPro" id="IPR036390">
    <property type="entry name" value="WH_DNA-bd_sf"/>
</dbReference>
<dbReference type="Pfam" id="PF03551">
    <property type="entry name" value="PadR"/>
    <property type="match status" value="1"/>
</dbReference>
<dbReference type="EMBL" id="JAWNFV010000003">
    <property type="protein sequence ID" value="MDY5140125.1"/>
    <property type="molecule type" value="Genomic_DNA"/>
</dbReference>
<dbReference type="SUPFAM" id="SSF46785">
    <property type="entry name" value="Winged helix' DNA-binding domain"/>
    <property type="match status" value="1"/>
</dbReference>
<dbReference type="InterPro" id="IPR036388">
    <property type="entry name" value="WH-like_DNA-bd_sf"/>
</dbReference>
<protein>
    <submittedName>
        <fullName evidence="2">PadR family transcriptional regulator</fullName>
    </submittedName>
</protein>
<sequence length="116" mass="12292">MADSQLRKGVLELIVLASLSRAPAYGGALLQRLENAGMAVSAGTLYPLLNRLKKAGHLAIHWEESPAGPPRKIYTITAAGRSYGERLAGEWRNLAAVVTSHLTALTTDRGDNNAGA</sequence>
<gene>
    <name evidence="2" type="ORF">R6G74_02170</name>
    <name evidence="3" type="ORF">R6P33_04200</name>
</gene>
<dbReference type="Proteomes" id="UP001284901">
    <property type="component" value="Unassembled WGS sequence"/>
</dbReference>
<name>A0AAW9HGZ7_9ACTO</name>
<dbReference type="Gene3D" id="1.10.10.10">
    <property type="entry name" value="Winged helix-like DNA-binding domain superfamily/Winged helix DNA-binding domain"/>
    <property type="match status" value="1"/>
</dbReference>
<dbReference type="InterPro" id="IPR052509">
    <property type="entry name" value="Metal_resp_DNA-bind_regulator"/>
</dbReference>
<dbReference type="EMBL" id="JAWNFY010000009">
    <property type="protein sequence ID" value="MDY5146224.1"/>
    <property type="molecule type" value="Genomic_DNA"/>
</dbReference>
<accession>A0AAW9HGZ7</accession>
<dbReference type="GeneID" id="92813599"/>
<evidence type="ECO:0000313" key="5">
    <source>
        <dbReference type="Proteomes" id="UP001288320"/>
    </source>
</evidence>
<dbReference type="Proteomes" id="UP001288320">
    <property type="component" value="Unassembled WGS sequence"/>
</dbReference>
<evidence type="ECO:0000313" key="4">
    <source>
        <dbReference type="Proteomes" id="UP001284901"/>
    </source>
</evidence>
<dbReference type="AlphaFoldDB" id="A0AAW9HGZ7"/>
<evidence type="ECO:0000259" key="1">
    <source>
        <dbReference type="Pfam" id="PF03551"/>
    </source>
</evidence>
<dbReference type="InterPro" id="IPR005149">
    <property type="entry name" value="Tscrpt_reg_PadR_N"/>
</dbReference>
<keyword evidence="4" id="KW-1185">Reference proteome</keyword>
<dbReference type="PANTHER" id="PTHR33169">
    <property type="entry name" value="PADR-FAMILY TRANSCRIPTIONAL REGULATOR"/>
    <property type="match status" value="1"/>
</dbReference>
<evidence type="ECO:0000313" key="2">
    <source>
        <dbReference type="EMBL" id="MDY5140125.1"/>
    </source>
</evidence>
<evidence type="ECO:0000313" key="3">
    <source>
        <dbReference type="EMBL" id="MDY5146224.1"/>
    </source>
</evidence>
<organism evidence="2 5">
    <name type="scientific">Actinotignum timonense</name>
    <dbReference type="NCBI Taxonomy" id="1870995"/>
    <lineage>
        <taxon>Bacteria</taxon>
        <taxon>Bacillati</taxon>
        <taxon>Actinomycetota</taxon>
        <taxon>Actinomycetes</taxon>
        <taxon>Actinomycetales</taxon>
        <taxon>Actinomycetaceae</taxon>
        <taxon>Actinotignum</taxon>
    </lineage>
</organism>
<proteinExistence type="predicted"/>
<dbReference type="RefSeq" id="WP_016441758.1">
    <property type="nucleotide sequence ID" value="NZ_CAUPFC010000004.1"/>
</dbReference>